<protein>
    <submittedName>
        <fullName evidence="3">O-succinylbenzoic acid--CoA ligase</fullName>
    </submittedName>
</protein>
<evidence type="ECO:0000259" key="2">
    <source>
        <dbReference type="Pfam" id="PF13193"/>
    </source>
</evidence>
<dbReference type="InterPro" id="IPR050237">
    <property type="entry name" value="ATP-dep_AMP-bd_enzyme"/>
</dbReference>
<dbReference type="AlphaFoldDB" id="A0A8J4DYT2"/>
<evidence type="ECO:0000313" key="4">
    <source>
        <dbReference type="Proteomes" id="UP000612585"/>
    </source>
</evidence>
<evidence type="ECO:0000259" key="1">
    <source>
        <dbReference type="Pfam" id="PF00501"/>
    </source>
</evidence>
<sequence>MDGGPSVTYADWERRSNAVAHGLLGRGLRVGDRVALYFGGVDWVDYAVAYLGVLKAGGTATHLNDELDKGELARRLAHAEPVGLIHGGNLKPPDVPGAWRLPVAAVETGDHTPVDVHLGPDDIADILYTSGTTGPPKPVLNPHGNLSFNQGPGSVSEEVFDSAAPVLSPTQLGTVYSAGAVGIFALTTSAPIVLCGTGDVERMAYLIAKHRAGSAMLTPWAAMRMVLTRVGDRHDLGSVTTVGVASANLPARYARALLAAMPNAKLMTAYGGGSEAVPASIRTFYDPAKPTCVGRPGPGTELRLVDADGREVAVGEVGEVVLRHGAPRRRYLTGDDAETDGWIRTGDLARVSPDGEVFFFDRGVDAIRTGDRLVSSLEVESAIYDHPGVEQVAVIGVAGEIVAVVVGDAPDLNTFLADRHRPHRTHVVADLPRGPGGKVLKNVLRNQFS</sequence>
<organism evidence="3 4">
    <name type="scientific">Virgisporangium aurantiacum</name>
    <dbReference type="NCBI Taxonomy" id="175570"/>
    <lineage>
        <taxon>Bacteria</taxon>
        <taxon>Bacillati</taxon>
        <taxon>Actinomycetota</taxon>
        <taxon>Actinomycetes</taxon>
        <taxon>Micromonosporales</taxon>
        <taxon>Micromonosporaceae</taxon>
        <taxon>Virgisporangium</taxon>
    </lineage>
</organism>
<dbReference type="Pfam" id="PF13193">
    <property type="entry name" value="AMP-binding_C"/>
    <property type="match status" value="1"/>
</dbReference>
<proteinExistence type="predicted"/>
<dbReference type="PROSITE" id="PS00455">
    <property type="entry name" value="AMP_BINDING"/>
    <property type="match status" value="1"/>
</dbReference>
<dbReference type="PANTHER" id="PTHR43767:SF1">
    <property type="entry name" value="NONRIBOSOMAL PEPTIDE SYNTHASE PES1 (EUROFUNG)-RELATED"/>
    <property type="match status" value="1"/>
</dbReference>
<keyword evidence="3" id="KW-0436">Ligase</keyword>
<evidence type="ECO:0000313" key="3">
    <source>
        <dbReference type="EMBL" id="GIJ54778.1"/>
    </source>
</evidence>
<dbReference type="PANTHER" id="PTHR43767">
    <property type="entry name" value="LONG-CHAIN-FATTY-ACID--COA LIGASE"/>
    <property type="match status" value="1"/>
</dbReference>
<dbReference type="GO" id="GO:0016878">
    <property type="term" value="F:acid-thiol ligase activity"/>
    <property type="evidence" value="ECO:0007669"/>
    <property type="project" value="UniProtKB-ARBA"/>
</dbReference>
<reference evidence="3" key="1">
    <citation type="submission" date="2021-01" db="EMBL/GenBank/DDBJ databases">
        <title>Whole genome shotgun sequence of Virgisporangium aurantiacum NBRC 16421.</title>
        <authorList>
            <person name="Komaki H."/>
            <person name="Tamura T."/>
        </authorList>
    </citation>
    <scope>NUCLEOTIDE SEQUENCE</scope>
    <source>
        <strain evidence="3">NBRC 16421</strain>
    </source>
</reference>
<dbReference type="InterPro" id="IPR045851">
    <property type="entry name" value="AMP-bd_C_sf"/>
</dbReference>
<comment type="caution">
    <text evidence="3">The sequence shown here is derived from an EMBL/GenBank/DDBJ whole genome shotgun (WGS) entry which is preliminary data.</text>
</comment>
<dbReference type="InterPro" id="IPR042099">
    <property type="entry name" value="ANL_N_sf"/>
</dbReference>
<feature type="domain" description="AMP-dependent synthetase/ligase" evidence="1">
    <location>
        <begin position="4"/>
        <end position="325"/>
    </location>
</feature>
<name>A0A8J4DYT2_9ACTN</name>
<keyword evidence="4" id="KW-1185">Reference proteome</keyword>
<dbReference type="SUPFAM" id="SSF56801">
    <property type="entry name" value="Acetyl-CoA synthetase-like"/>
    <property type="match status" value="1"/>
</dbReference>
<dbReference type="Pfam" id="PF00501">
    <property type="entry name" value="AMP-binding"/>
    <property type="match status" value="1"/>
</dbReference>
<dbReference type="EMBL" id="BOPG01000012">
    <property type="protein sequence ID" value="GIJ54778.1"/>
    <property type="molecule type" value="Genomic_DNA"/>
</dbReference>
<gene>
    <name evidence="3" type="ORF">Vau01_022940</name>
</gene>
<dbReference type="InterPro" id="IPR025110">
    <property type="entry name" value="AMP-bd_C"/>
</dbReference>
<feature type="domain" description="AMP-binding enzyme C-terminal" evidence="2">
    <location>
        <begin position="378"/>
        <end position="434"/>
    </location>
</feature>
<dbReference type="Gene3D" id="3.40.50.12780">
    <property type="entry name" value="N-terminal domain of ligase-like"/>
    <property type="match status" value="1"/>
</dbReference>
<dbReference type="InterPro" id="IPR020845">
    <property type="entry name" value="AMP-binding_CS"/>
</dbReference>
<dbReference type="Gene3D" id="3.30.300.30">
    <property type="match status" value="1"/>
</dbReference>
<accession>A0A8J4DYT2</accession>
<dbReference type="Proteomes" id="UP000612585">
    <property type="component" value="Unassembled WGS sequence"/>
</dbReference>
<dbReference type="InterPro" id="IPR000873">
    <property type="entry name" value="AMP-dep_synth/lig_dom"/>
</dbReference>